<comment type="caution">
    <text evidence="2">The sequence shown here is derived from an EMBL/GenBank/DDBJ whole genome shotgun (WGS) entry which is preliminary data.</text>
</comment>
<evidence type="ECO:0000313" key="2">
    <source>
        <dbReference type="EMBL" id="OXU22220.1"/>
    </source>
</evidence>
<proteinExistence type="predicted"/>
<keyword evidence="3" id="KW-1185">Reference proteome</keyword>
<dbReference type="SMART" id="SM00718">
    <property type="entry name" value="DM4_12"/>
    <property type="match status" value="1"/>
</dbReference>
<dbReference type="PANTHER" id="PTHR21398">
    <property type="entry name" value="AGAP007094-PA"/>
    <property type="match status" value="1"/>
</dbReference>
<reference evidence="2 3" key="1">
    <citation type="journal article" date="2017" name="Curr. Biol.">
        <title>The Evolution of Venom by Co-option of Single-Copy Genes.</title>
        <authorList>
            <person name="Martinson E.O."/>
            <person name="Mrinalini"/>
            <person name="Kelkar Y.D."/>
            <person name="Chang C.H."/>
            <person name="Werren J.H."/>
        </authorList>
    </citation>
    <scope>NUCLEOTIDE SEQUENCE [LARGE SCALE GENOMIC DNA]</scope>
    <source>
        <strain evidence="2 3">Alberta</strain>
        <tissue evidence="2">Whole body</tissue>
    </source>
</reference>
<gene>
    <name evidence="2" type="ORF">TSAR_011363</name>
</gene>
<organism evidence="2 3">
    <name type="scientific">Trichomalopsis sarcophagae</name>
    <dbReference type="NCBI Taxonomy" id="543379"/>
    <lineage>
        <taxon>Eukaryota</taxon>
        <taxon>Metazoa</taxon>
        <taxon>Ecdysozoa</taxon>
        <taxon>Arthropoda</taxon>
        <taxon>Hexapoda</taxon>
        <taxon>Insecta</taxon>
        <taxon>Pterygota</taxon>
        <taxon>Neoptera</taxon>
        <taxon>Endopterygota</taxon>
        <taxon>Hymenoptera</taxon>
        <taxon>Apocrita</taxon>
        <taxon>Proctotrupomorpha</taxon>
        <taxon>Chalcidoidea</taxon>
        <taxon>Pteromalidae</taxon>
        <taxon>Pteromalinae</taxon>
        <taxon>Trichomalopsis</taxon>
    </lineage>
</organism>
<feature type="region of interest" description="Disordered" evidence="1">
    <location>
        <begin position="133"/>
        <end position="152"/>
    </location>
</feature>
<protein>
    <submittedName>
        <fullName evidence="2">Uncharacterized protein</fullName>
    </submittedName>
</protein>
<dbReference type="AlphaFoldDB" id="A0A232EV37"/>
<evidence type="ECO:0000313" key="3">
    <source>
        <dbReference type="Proteomes" id="UP000215335"/>
    </source>
</evidence>
<accession>A0A232EV37</accession>
<dbReference type="InterPro" id="IPR006631">
    <property type="entry name" value="DM4_12"/>
</dbReference>
<dbReference type="EMBL" id="NNAY01002055">
    <property type="protein sequence ID" value="OXU22220.1"/>
    <property type="molecule type" value="Genomic_DNA"/>
</dbReference>
<dbReference type="OrthoDB" id="6340174at2759"/>
<dbReference type="Pfam" id="PF07841">
    <property type="entry name" value="DM4_12"/>
    <property type="match status" value="1"/>
</dbReference>
<dbReference type="PANTHER" id="PTHR21398:SF22">
    <property type="entry name" value="IP12060P-RELATED"/>
    <property type="match status" value="1"/>
</dbReference>
<dbReference type="Proteomes" id="UP000215335">
    <property type="component" value="Unassembled WGS sequence"/>
</dbReference>
<name>A0A232EV37_9HYME</name>
<evidence type="ECO:0000256" key="1">
    <source>
        <dbReference type="SAM" id="MobiDB-lite"/>
    </source>
</evidence>
<sequence>MAALLPPLAPECTVASECAIDVFPVSLELFGQLSRSKKFGMKIRGVGKNAEMEVAARLVILALIILVTSRITEGSAEMLEAVARRRIRGLSYPEDSEMGLFFALAVPLDDSVSTKSISVAVFFEANYHLPSAEMEDSTMSPEMKNESSRRRSRRNIDRKMVYEVLESKFEDLGYPGRQCLLRSICETAREGDRLHAGHNGLVGDLMRIALTVLIHRPSSSLDESELSPEYSQAEKMSQQRDCADIYKLCPFSIYHYITDVLD</sequence>
<feature type="compositionally biased region" description="Basic and acidic residues" evidence="1">
    <location>
        <begin position="143"/>
        <end position="152"/>
    </location>
</feature>